<comment type="caution">
    <text evidence="3">The sequence shown here is derived from an EMBL/GenBank/DDBJ whole genome shotgun (WGS) entry which is preliminary data.</text>
</comment>
<feature type="region of interest" description="Disordered" evidence="1">
    <location>
        <begin position="141"/>
        <end position="229"/>
    </location>
</feature>
<feature type="domain" description="PB1-like" evidence="2">
    <location>
        <begin position="27"/>
        <end position="121"/>
    </location>
</feature>
<organism evidence="3">
    <name type="scientific">Daucus carota subsp. sativus</name>
    <name type="common">Carrot</name>
    <dbReference type="NCBI Taxonomy" id="79200"/>
    <lineage>
        <taxon>Eukaryota</taxon>
        <taxon>Viridiplantae</taxon>
        <taxon>Streptophyta</taxon>
        <taxon>Embryophyta</taxon>
        <taxon>Tracheophyta</taxon>
        <taxon>Spermatophyta</taxon>
        <taxon>Magnoliopsida</taxon>
        <taxon>eudicotyledons</taxon>
        <taxon>Gunneridae</taxon>
        <taxon>Pentapetalae</taxon>
        <taxon>asterids</taxon>
        <taxon>campanulids</taxon>
        <taxon>Apiales</taxon>
        <taxon>Apiaceae</taxon>
        <taxon>Apioideae</taxon>
        <taxon>Scandiceae</taxon>
        <taxon>Daucinae</taxon>
        <taxon>Daucus</taxon>
        <taxon>Daucus sect. Daucus</taxon>
    </lineage>
</organism>
<dbReference type="InterPro" id="IPR058594">
    <property type="entry name" value="PB1-like_dom_pln"/>
</dbReference>
<sequence>MSWFRRLKEDADVYQPRQCPDYCEPGDFTLKIYHGADWVDNPRAYVGGTVDFFDFCNADQISIIEIYSMLKEVDEFGFHQLWYKLPGTTFDRAFVLNNDEELMTMCELISDVDKYMEIYVTTMAHLSTVPYRDLEVEFVEPTPKEAPEKNNPSPEKINPAPEKINPAPAKMYPAPAKSIPTVGNDDDQEEFDPCSKPKTTPPGPSTGGASQQQRPSPPVDPRSPAASVQ</sequence>
<evidence type="ECO:0000259" key="2">
    <source>
        <dbReference type="Pfam" id="PF26130"/>
    </source>
</evidence>
<name>A0A169WFR3_DAUCS</name>
<protein>
    <recommendedName>
        <fullName evidence="2">PB1-like domain-containing protein</fullName>
    </recommendedName>
</protein>
<gene>
    <name evidence="3" type="ORF">DCAR_012597</name>
</gene>
<proteinExistence type="predicted"/>
<dbReference type="Gramene" id="KZN03841">
    <property type="protein sequence ID" value="KZN03841"/>
    <property type="gene ID" value="DCAR_012597"/>
</dbReference>
<dbReference type="EMBL" id="LNRQ01000003">
    <property type="protein sequence ID" value="KZN03841.1"/>
    <property type="molecule type" value="Genomic_DNA"/>
</dbReference>
<evidence type="ECO:0000256" key="1">
    <source>
        <dbReference type="SAM" id="MobiDB-lite"/>
    </source>
</evidence>
<reference evidence="3" key="1">
    <citation type="journal article" date="2016" name="Nat. Genet.">
        <title>A high-quality carrot genome assembly provides new insights into carotenoid accumulation and asterid genome evolution.</title>
        <authorList>
            <person name="Iorizzo M."/>
            <person name="Ellison S."/>
            <person name="Senalik D."/>
            <person name="Zeng P."/>
            <person name="Satapoomin P."/>
            <person name="Huang J."/>
            <person name="Bowman M."/>
            <person name="Iovene M."/>
            <person name="Sanseverino W."/>
            <person name="Cavagnaro P."/>
            <person name="Yildiz M."/>
            <person name="Macko-Podgorni A."/>
            <person name="Moranska E."/>
            <person name="Grzebelus E."/>
            <person name="Grzebelus D."/>
            <person name="Ashrafi H."/>
            <person name="Zheng Z."/>
            <person name="Cheng S."/>
            <person name="Spooner D."/>
            <person name="Van Deynze A."/>
            <person name="Simon P."/>
        </authorList>
    </citation>
    <scope>NUCLEOTIDE SEQUENCE [LARGE SCALE GENOMIC DNA]</scope>
    <source>
        <tissue evidence="3">Leaf</tissue>
    </source>
</reference>
<feature type="compositionally biased region" description="Low complexity" evidence="1">
    <location>
        <begin position="166"/>
        <end position="177"/>
    </location>
</feature>
<evidence type="ECO:0000313" key="3">
    <source>
        <dbReference type="EMBL" id="KZN03841.1"/>
    </source>
</evidence>
<accession>A0A169WFR3</accession>
<dbReference type="Pfam" id="PF26130">
    <property type="entry name" value="PB1-like"/>
    <property type="match status" value="1"/>
</dbReference>
<dbReference type="AlphaFoldDB" id="A0A169WFR3"/>